<dbReference type="Proteomes" id="UP001432027">
    <property type="component" value="Unassembled WGS sequence"/>
</dbReference>
<dbReference type="PANTHER" id="PTHR46219:SF5">
    <property type="entry name" value="SHKT DOMAIN-CONTAINING PROTEIN"/>
    <property type="match status" value="1"/>
</dbReference>
<dbReference type="SMART" id="SM00254">
    <property type="entry name" value="ShKT"/>
    <property type="match status" value="2"/>
</dbReference>
<feature type="chain" id="PRO_5043338491" description="ShKT domain-containing protein" evidence="4">
    <location>
        <begin position="24"/>
        <end position="179"/>
    </location>
</feature>
<keyword evidence="1 4" id="KW-0732">Signal</keyword>
<dbReference type="AlphaFoldDB" id="A0AAV5SRW5"/>
<dbReference type="FunFam" id="1.10.10.1940:FF:000002">
    <property type="entry name" value="PHAryngeal gland Toxin-related"/>
    <property type="match status" value="1"/>
</dbReference>
<gene>
    <name evidence="6" type="ORF">PENTCL1PPCAC_5528</name>
</gene>
<dbReference type="Gene3D" id="1.10.10.1940">
    <property type="match status" value="2"/>
</dbReference>
<feature type="non-terminal residue" evidence="6">
    <location>
        <position position="1"/>
    </location>
</feature>
<keyword evidence="2" id="KW-1015">Disulfide bond</keyword>
<protein>
    <recommendedName>
        <fullName evidence="5">ShKT domain-containing protein</fullName>
    </recommendedName>
</protein>
<feature type="signal peptide" evidence="4">
    <location>
        <begin position="1"/>
        <end position="23"/>
    </location>
</feature>
<evidence type="ECO:0000256" key="4">
    <source>
        <dbReference type="SAM" id="SignalP"/>
    </source>
</evidence>
<dbReference type="PANTHER" id="PTHR46219">
    <property type="entry name" value="PROTEIN CBG11138"/>
    <property type="match status" value="1"/>
</dbReference>
<accession>A0AAV5SRW5</accession>
<proteinExistence type="predicted"/>
<dbReference type="InterPro" id="IPR003582">
    <property type="entry name" value="ShKT_dom"/>
</dbReference>
<evidence type="ECO:0000313" key="7">
    <source>
        <dbReference type="Proteomes" id="UP001432027"/>
    </source>
</evidence>
<keyword evidence="7" id="KW-1185">Reference proteome</keyword>
<evidence type="ECO:0000259" key="5">
    <source>
        <dbReference type="PROSITE" id="PS51670"/>
    </source>
</evidence>
<feature type="domain" description="ShKT" evidence="5">
    <location>
        <begin position="127"/>
        <end position="179"/>
    </location>
</feature>
<reference evidence="6" key="1">
    <citation type="submission" date="2023-10" db="EMBL/GenBank/DDBJ databases">
        <title>Genome assembly of Pristionchus species.</title>
        <authorList>
            <person name="Yoshida K."/>
            <person name="Sommer R.J."/>
        </authorList>
    </citation>
    <scope>NUCLEOTIDE SEQUENCE</scope>
    <source>
        <strain evidence="6">RS0144</strain>
    </source>
</reference>
<evidence type="ECO:0000256" key="3">
    <source>
        <dbReference type="PROSITE-ProRule" id="PRU01005"/>
    </source>
</evidence>
<organism evidence="6 7">
    <name type="scientific">Pristionchus entomophagus</name>
    <dbReference type="NCBI Taxonomy" id="358040"/>
    <lineage>
        <taxon>Eukaryota</taxon>
        <taxon>Metazoa</taxon>
        <taxon>Ecdysozoa</taxon>
        <taxon>Nematoda</taxon>
        <taxon>Chromadorea</taxon>
        <taxon>Rhabditida</taxon>
        <taxon>Rhabditina</taxon>
        <taxon>Diplogasteromorpha</taxon>
        <taxon>Diplogasteroidea</taxon>
        <taxon>Neodiplogasteridae</taxon>
        <taxon>Pristionchus</taxon>
    </lineage>
</organism>
<evidence type="ECO:0000313" key="6">
    <source>
        <dbReference type="EMBL" id="GMS83353.1"/>
    </source>
</evidence>
<sequence length="179" mass="18646">VFLSFTMIYHIFALLSVATTANALTCDLTEQCDSSLPNNCDVISGSGATCDVSTNDPATDLPGFGCCPATTTTVLTTTTAAAAVTSCLDLLNPLTGVSDCPARASLCTDSVYLEVMRVQCRRTCGFCTNSTSTNSTSTCVDLTNPSTGISDCPARNAYCNNTIYASLMRVQCPATCGFC</sequence>
<comment type="caution">
    <text evidence="6">The sequence shown here is derived from an EMBL/GenBank/DDBJ whole genome shotgun (WGS) entry which is preliminary data.</text>
</comment>
<evidence type="ECO:0000256" key="1">
    <source>
        <dbReference type="ARBA" id="ARBA00022729"/>
    </source>
</evidence>
<dbReference type="EMBL" id="BTSX01000002">
    <property type="protein sequence ID" value="GMS83353.1"/>
    <property type="molecule type" value="Genomic_DNA"/>
</dbReference>
<comment type="caution">
    <text evidence="3">Lacks conserved residue(s) required for the propagation of feature annotation.</text>
</comment>
<dbReference type="Pfam" id="PF01549">
    <property type="entry name" value="ShK"/>
    <property type="match status" value="2"/>
</dbReference>
<evidence type="ECO:0000256" key="2">
    <source>
        <dbReference type="ARBA" id="ARBA00023157"/>
    </source>
</evidence>
<dbReference type="PROSITE" id="PS51670">
    <property type="entry name" value="SHKT"/>
    <property type="match status" value="1"/>
</dbReference>
<name>A0AAV5SRW5_9BILA</name>